<protein>
    <recommendedName>
        <fullName evidence="1">Dienelactone hydrolase domain-containing protein</fullName>
    </recommendedName>
</protein>
<keyword evidence="3" id="KW-1185">Reference proteome</keyword>
<dbReference type="OrthoDB" id="8478808at2"/>
<dbReference type="GO" id="GO:0016787">
    <property type="term" value="F:hydrolase activity"/>
    <property type="evidence" value="ECO:0007669"/>
    <property type="project" value="InterPro"/>
</dbReference>
<feature type="domain" description="Dienelactone hydrolase" evidence="1">
    <location>
        <begin position="4"/>
        <end position="177"/>
    </location>
</feature>
<accession>I1DZF9</accession>
<dbReference type="Pfam" id="PF01738">
    <property type="entry name" value="DLH"/>
    <property type="match status" value="1"/>
</dbReference>
<dbReference type="PANTHER" id="PTHR46623:SF6">
    <property type="entry name" value="ALPHA_BETA-HYDROLASES SUPERFAMILY PROTEIN"/>
    <property type="match status" value="1"/>
</dbReference>
<dbReference type="Gene3D" id="3.40.50.1820">
    <property type="entry name" value="alpha/beta hydrolase"/>
    <property type="match status" value="1"/>
</dbReference>
<comment type="caution">
    <text evidence="2">The sequence shown here is derived from an EMBL/GenBank/DDBJ whole genome shotgun (WGS) entry which is preliminary data.</text>
</comment>
<organism evidence="2 3">
    <name type="scientific">Rheinheimera nanhaiensis E407-8</name>
    <dbReference type="NCBI Taxonomy" id="562729"/>
    <lineage>
        <taxon>Bacteria</taxon>
        <taxon>Pseudomonadati</taxon>
        <taxon>Pseudomonadota</taxon>
        <taxon>Gammaproteobacteria</taxon>
        <taxon>Chromatiales</taxon>
        <taxon>Chromatiaceae</taxon>
        <taxon>Rheinheimera</taxon>
    </lineage>
</organism>
<dbReference type="PANTHER" id="PTHR46623">
    <property type="entry name" value="CARBOXYMETHYLENEBUTENOLIDASE-RELATED"/>
    <property type="match status" value="1"/>
</dbReference>
<sequence length="190" mass="20594">MSQTVLLITDIFGQCTGLNRLLTDLRQSGVTLHLVDPYQGKPQQFADEQQAYAAYSAECGHNAYAAIAAQALQSHSQPIELAIGFSAGATALWRALAATDSSRLKQAVLYYPGQIHQHLTLQPQVPTQVIFGHSEPHFAVDDICRQLQQQGVTAISTPYAHGFINPASKAFNEAAYLQYLARLNAIVTAG</sequence>
<dbReference type="RefSeq" id="WP_008222029.1">
    <property type="nucleotide sequence ID" value="NZ_BAFK01000013.1"/>
</dbReference>
<dbReference type="AlphaFoldDB" id="I1DZF9"/>
<proteinExistence type="predicted"/>
<name>I1DZF9_9GAMM</name>
<dbReference type="Proteomes" id="UP000004374">
    <property type="component" value="Unassembled WGS sequence"/>
</dbReference>
<dbReference type="STRING" id="562729.RNAN_2440"/>
<dbReference type="EMBL" id="BAFK01000013">
    <property type="protein sequence ID" value="GAB59437.1"/>
    <property type="molecule type" value="Genomic_DNA"/>
</dbReference>
<gene>
    <name evidence="2" type="ORF">RNAN_2440</name>
</gene>
<evidence type="ECO:0000313" key="2">
    <source>
        <dbReference type="EMBL" id="GAB59437.1"/>
    </source>
</evidence>
<reference evidence="2 3" key="1">
    <citation type="journal article" date="2012" name="J. Bacteriol.">
        <title>Genome Sequence of the Protease-Producing Bacterium Rheinheimera nanhaiensis E407-8T, Isolated from Deep-Sea Sediment of the South China Sea.</title>
        <authorList>
            <person name="Zhang X.-Y."/>
            <person name="Zhang Y.-J."/>
            <person name="Qin Q.-L."/>
            <person name="Xie B.-B."/>
            <person name="Chen X.-L."/>
            <person name="Zhou B.-C."/>
            <person name="Zhang Y.-Z."/>
        </authorList>
    </citation>
    <scope>NUCLEOTIDE SEQUENCE [LARGE SCALE GENOMIC DNA]</scope>
    <source>
        <strain evidence="2 3">E407-8</strain>
    </source>
</reference>
<evidence type="ECO:0000259" key="1">
    <source>
        <dbReference type="Pfam" id="PF01738"/>
    </source>
</evidence>
<dbReference type="SUPFAM" id="SSF53474">
    <property type="entry name" value="alpha/beta-Hydrolases"/>
    <property type="match status" value="1"/>
</dbReference>
<dbReference type="InterPro" id="IPR002925">
    <property type="entry name" value="Dienelactn_hydro"/>
</dbReference>
<dbReference type="InterPro" id="IPR029058">
    <property type="entry name" value="AB_hydrolase_fold"/>
</dbReference>
<dbReference type="InterPro" id="IPR051049">
    <property type="entry name" value="Dienelactone_hydrolase-like"/>
</dbReference>
<evidence type="ECO:0000313" key="3">
    <source>
        <dbReference type="Proteomes" id="UP000004374"/>
    </source>
</evidence>